<sequence>MQKIGGNRQAKILLRSSSSPGAPRLALRGNAPSEESFSKFHINDCSVGPRHTWRTTTAGCFTVGVILIGLILPTTGAEMKNTYDRDDIEESMRLARENAKPWLMRDLQVGENIKLPISPASILCVLVFVVNLCSWLLFKTSGTWAEASHILVKDTSDKTRKALVQMQKEIGGNAKMFADVAKKYSQCPSHEEKGNLGRFKQGTMAPPFDRAVFDPKTPLKQTIGPIQTQFGFHLIYVRDRKL</sequence>
<evidence type="ECO:0000256" key="1">
    <source>
        <dbReference type="PROSITE-ProRule" id="PRU00278"/>
    </source>
</evidence>
<evidence type="ECO:0000313" key="7">
    <source>
        <dbReference type="Proteomes" id="UP000693970"/>
    </source>
</evidence>
<evidence type="ECO:0000256" key="2">
    <source>
        <dbReference type="RuleBase" id="RU363014"/>
    </source>
</evidence>
<feature type="region of interest" description="Disordered" evidence="3">
    <location>
        <begin position="1"/>
        <end position="24"/>
    </location>
</feature>
<evidence type="ECO:0000259" key="5">
    <source>
        <dbReference type="PROSITE" id="PS50198"/>
    </source>
</evidence>
<dbReference type="GO" id="GO:0003755">
    <property type="term" value="F:peptidyl-prolyl cis-trans isomerase activity"/>
    <property type="evidence" value="ECO:0007669"/>
    <property type="project" value="UniProtKB-UniRule"/>
</dbReference>
<dbReference type="InterPro" id="IPR052204">
    <property type="entry name" value="PpiC/parvulin_rotamase"/>
</dbReference>
<organism evidence="6 7">
    <name type="scientific">Nitzschia inconspicua</name>
    <dbReference type="NCBI Taxonomy" id="303405"/>
    <lineage>
        <taxon>Eukaryota</taxon>
        <taxon>Sar</taxon>
        <taxon>Stramenopiles</taxon>
        <taxon>Ochrophyta</taxon>
        <taxon>Bacillariophyta</taxon>
        <taxon>Bacillariophyceae</taxon>
        <taxon>Bacillariophycidae</taxon>
        <taxon>Bacillariales</taxon>
        <taxon>Bacillariaceae</taxon>
        <taxon>Nitzschia</taxon>
    </lineage>
</organism>
<evidence type="ECO:0000313" key="6">
    <source>
        <dbReference type="EMBL" id="KAG7357068.1"/>
    </source>
</evidence>
<keyword evidence="4" id="KW-0472">Membrane</keyword>
<keyword evidence="1 2" id="KW-0697">Rotamase</keyword>
<comment type="catalytic activity">
    <reaction evidence="2">
        <text>[protein]-peptidylproline (omega=180) = [protein]-peptidylproline (omega=0)</text>
        <dbReference type="Rhea" id="RHEA:16237"/>
        <dbReference type="Rhea" id="RHEA-COMP:10747"/>
        <dbReference type="Rhea" id="RHEA-COMP:10748"/>
        <dbReference type="ChEBI" id="CHEBI:83833"/>
        <dbReference type="ChEBI" id="CHEBI:83834"/>
        <dbReference type="EC" id="5.2.1.8"/>
    </reaction>
</comment>
<dbReference type="Pfam" id="PF00639">
    <property type="entry name" value="Rotamase"/>
    <property type="match status" value="1"/>
</dbReference>
<evidence type="ECO:0000256" key="4">
    <source>
        <dbReference type="SAM" id="Phobius"/>
    </source>
</evidence>
<dbReference type="EC" id="5.2.1.8" evidence="2"/>
<evidence type="ECO:0000256" key="3">
    <source>
        <dbReference type="SAM" id="MobiDB-lite"/>
    </source>
</evidence>
<dbReference type="Proteomes" id="UP000693970">
    <property type="component" value="Unassembled WGS sequence"/>
</dbReference>
<reference evidence="6" key="1">
    <citation type="journal article" date="2021" name="Sci. Rep.">
        <title>Diploid genomic architecture of Nitzschia inconspicua, an elite biomass production diatom.</title>
        <authorList>
            <person name="Oliver A."/>
            <person name="Podell S."/>
            <person name="Pinowska A."/>
            <person name="Traller J.C."/>
            <person name="Smith S.R."/>
            <person name="McClure R."/>
            <person name="Beliaev A."/>
            <person name="Bohutskyi P."/>
            <person name="Hill E.A."/>
            <person name="Rabines A."/>
            <person name="Zheng H."/>
            <person name="Allen L.Z."/>
            <person name="Kuo A."/>
            <person name="Grigoriev I.V."/>
            <person name="Allen A.E."/>
            <person name="Hazlebeck D."/>
            <person name="Allen E.E."/>
        </authorList>
    </citation>
    <scope>NUCLEOTIDE SEQUENCE</scope>
    <source>
        <strain evidence="6">Hildebrandi</strain>
    </source>
</reference>
<keyword evidence="1 2" id="KW-0413">Isomerase</keyword>
<name>A0A9K3L7W9_9STRA</name>
<keyword evidence="4" id="KW-1133">Transmembrane helix</keyword>
<dbReference type="PANTHER" id="PTHR43629">
    <property type="entry name" value="PEPTIDYL-PROLYL CIS-TRANS ISOMERASE"/>
    <property type="match status" value="1"/>
</dbReference>
<protein>
    <recommendedName>
        <fullName evidence="2">Peptidyl-prolyl cis-trans isomerase</fullName>
        <ecNumber evidence="2">5.2.1.8</ecNumber>
    </recommendedName>
</protein>
<keyword evidence="7" id="KW-1185">Reference proteome</keyword>
<feature type="domain" description="PpiC" evidence="5">
    <location>
        <begin position="142"/>
        <end position="239"/>
    </location>
</feature>
<comment type="caution">
    <text evidence="6">The sequence shown here is derived from an EMBL/GenBank/DDBJ whole genome shotgun (WGS) entry which is preliminary data.</text>
</comment>
<proteinExistence type="predicted"/>
<dbReference type="InterPro" id="IPR000297">
    <property type="entry name" value="PPIase_PpiC"/>
</dbReference>
<feature type="transmembrane region" description="Helical" evidence="4">
    <location>
        <begin position="117"/>
        <end position="138"/>
    </location>
</feature>
<dbReference type="PROSITE" id="PS50198">
    <property type="entry name" value="PPIC_PPIASE_2"/>
    <property type="match status" value="1"/>
</dbReference>
<reference evidence="6" key="2">
    <citation type="submission" date="2021-04" db="EMBL/GenBank/DDBJ databases">
        <authorList>
            <person name="Podell S."/>
        </authorList>
    </citation>
    <scope>NUCLEOTIDE SEQUENCE</scope>
    <source>
        <strain evidence="6">Hildebrandi</strain>
    </source>
</reference>
<dbReference type="OrthoDB" id="40725at2759"/>
<dbReference type="PANTHER" id="PTHR43629:SF2">
    <property type="entry name" value="RHODANESE-LIKE_PPIC DOMAIN-CONTAINING PROTEIN 12, CHLOROPLASTIC"/>
    <property type="match status" value="1"/>
</dbReference>
<dbReference type="EMBL" id="JAGRRH010000015">
    <property type="protein sequence ID" value="KAG7357068.1"/>
    <property type="molecule type" value="Genomic_DNA"/>
</dbReference>
<accession>A0A9K3L7W9</accession>
<feature type="transmembrane region" description="Helical" evidence="4">
    <location>
        <begin position="58"/>
        <end position="77"/>
    </location>
</feature>
<dbReference type="AlphaFoldDB" id="A0A9K3L7W9"/>
<keyword evidence="4" id="KW-0812">Transmembrane</keyword>
<gene>
    <name evidence="6" type="ORF">IV203_001756</name>
</gene>